<evidence type="ECO:0000256" key="3">
    <source>
        <dbReference type="ARBA" id="ARBA00038088"/>
    </source>
</evidence>
<dbReference type="PANTHER" id="PTHR42960:SF1">
    <property type="entry name" value="YCF46 PROTEIN"/>
    <property type="match status" value="1"/>
</dbReference>
<dbReference type="PANTHER" id="PTHR42960">
    <property type="entry name" value="YCF46 PROTEIN"/>
    <property type="match status" value="1"/>
</dbReference>
<dbReference type="EMBL" id="LR134406">
    <property type="protein sequence ID" value="VEH71701.1"/>
    <property type="molecule type" value="Genomic_DNA"/>
</dbReference>
<dbReference type="GO" id="GO:0008237">
    <property type="term" value="F:metallopeptidase activity"/>
    <property type="evidence" value="ECO:0007669"/>
    <property type="project" value="UniProtKB-KW"/>
</dbReference>
<comment type="similarity">
    <text evidence="3">Belongs to the AAA ATPase family. Highly divergent.</text>
</comment>
<sequence>MPNFLETQNLVQRYLSARVPLIVIQSIEPTRVMSLITECANHMRALTFFEHSLSDGIRELLTRQLHSEDTSLALAMEQARSTFKSRANANFIFTDVEDLDQESSMSRYFAELVRLAESRQGTIILISSSPVWTGLSRLGMSVALELPNKDEMRLVVAGMIDDHRQVVQIEWGDTEVTRAAEILAGITEMEAINVVASLVAKGVVRNEDLSELSFFKDRIFGDLSGIERIPLREDFTVGGLGNLKDWLRPREQLMKADLTDTPLHPPKGVLLVGVPGCGKSLSAKAIASQWGLPLYRLDMASVLGMYVGQSEGRLREALATAERVAPCVLWIDEIEKGLAQGSDGGTTRRLIGQFLFWMQELTAKVFMVATANDVSTLPPELLRKGRFDELFFVDLPEAPDREEIIGLYFRKYLGAEPSQELLTDLVTLTDGFSGSDIDAVIHDIATKVYVDRMPGLPPEPEIKKFFTNVVPFSQTNPEDLAAIRSWGSTRCVPAARHVASNVPAAPAGRRVVIL</sequence>
<organism evidence="7 8">
    <name type="scientific">Arachnia propionica</name>
    <dbReference type="NCBI Taxonomy" id="1750"/>
    <lineage>
        <taxon>Bacteria</taxon>
        <taxon>Bacillati</taxon>
        <taxon>Actinomycetota</taxon>
        <taxon>Actinomycetes</taxon>
        <taxon>Propionibacteriales</taxon>
        <taxon>Propionibacteriaceae</taxon>
        <taxon>Arachnia</taxon>
    </lineage>
</organism>
<evidence type="ECO:0000256" key="4">
    <source>
        <dbReference type="ARBA" id="ARBA00040480"/>
    </source>
</evidence>
<evidence type="ECO:0000259" key="5">
    <source>
        <dbReference type="SMART" id="SM00382"/>
    </source>
</evidence>
<proteinExistence type="inferred from homology"/>
<keyword evidence="1" id="KW-0547">Nucleotide-binding</keyword>
<dbReference type="Proteomes" id="UP000273044">
    <property type="component" value="Chromosome"/>
</dbReference>
<dbReference type="AlphaFoldDB" id="A0A3N4D5C7"/>
<dbReference type="OMA" id="FLFWLQE"/>
<evidence type="ECO:0000256" key="2">
    <source>
        <dbReference type="ARBA" id="ARBA00022840"/>
    </source>
</evidence>
<dbReference type="InterPro" id="IPR003593">
    <property type="entry name" value="AAA+_ATPase"/>
</dbReference>
<reference evidence="7 8" key="1">
    <citation type="submission" date="2018-12" db="EMBL/GenBank/DDBJ databases">
        <authorList>
            <consortium name="Pathogen Informatics"/>
        </authorList>
    </citation>
    <scope>NUCLEOTIDE SEQUENCE [LARGE SCALE GENOMIC DNA]</scope>
    <source>
        <strain evidence="7 8">NCTC12967</strain>
    </source>
</reference>
<dbReference type="SMART" id="SM00382">
    <property type="entry name" value="AAA"/>
    <property type="match status" value="1"/>
</dbReference>
<name>A0A3N4D5C7_9ACTN</name>
<dbReference type="RefSeq" id="WP_014848040.1">
    <property type="nucleotide sequence ID" value="NZ_CAUVFS010000026.1"/>
</dbReference>
<accession>A0A3N4D5C7</accession>
<keyword evidence="8" id="KW-1185">Reference proteome</keyword>
<dbReference type="InterPro" id="IPR052381">
    <property type="entry name" value="AAA_domain_protein"/>
</dbReference>
<dbReference type="SUPFAM" id="SSF52540">
    <property type="entry name" value="P-loop containing nucleoside triphosphate hydrolases"/>
    <property type="match status" value="1"/>
</dbReference>
<dbReference type="Gene3D" id="3.40.50.300">
    <property type="entry name" value="P-loop containing nucleotide triphosphate hydrolases"/>
    <property type="match status" value="1"/>
</dbReference>
<dbReference type="GeneID" id="64408427"/>
<dbReference type="InterPro" id="IPR027417">
    <property type="entry name" value="P-loop_NTPase"/>
</dbReference>
<dbReference type="Proteomes" id="UP000677180">
    <property type="component" value="Chromosome"/>
</dbReference>
<protein>
    <recommendedName>
        <fullName evidence="4">Uncharacterized AAA domain-containing protein ycf46</fullName>
    </recommendedName>
</protein>
<dbReference type="Gene3D" id="1.10.8.60">
    <property type="match status" value="1"/>
</dbReference>
<dbReference type="Pfam" id="PF00004">
    <property type="entry name" value="AAA"/>
    <property type="match status" value="1"/>
</dbReference>
<keyword evidence="7" id="KW-0378">Hydrolase</keyword>
<keyword evidence="2" id="KW-0067">ATP-binding</keyword>
<feature type="domain" description="AAA+ ATPase" evidence="5">
    <location>
        <begin position="265"/>
        <end position="397"/>
    </location>
</feature>
<dbReference type="GO" id="GO:0006508">
    <property type="term" value="P:proteolysis"/>
    <property type="evidence" value="ECO:0007669"/>
    <property type="project" value="UniProtKB-KW"/>
</dbReference>
<reference evidence="6" key="2">
    <citation type="submission" date="2021-03" db="EMBL/GenBank/DDBJ databases">
        <title>Human Oral Microbial Genomes.</title>
        <authorList>
            <person name="Johnston C.D."/>
            <person name="Chen T."/>
            <person name="Dewhirst F.E."/>
        </authorList>
    </citation>
    <scope>NUCLEOTIDE SEQUENCE</scope>
    <source>
        <strain evidence="6">F0714</strain>
    </source>
</reference>
<keyword evidence="7" id="KW-0482">Metalloprotease</keyword>
<dbReference type="OrthoDB" id="9809379at2"/>
<evidence type="ECO:0000256" key="1">
    <source>
        <dbReference type="ARBA" id="ARBA00022741"/>
    </source>
</evidence>
<dbReference type="EMBL" id="CP072385">
    <property type="protein sequence ID" value="QUC11199.1"/>
    <property type="molecule type" value="Genomic_DNA"/>
</dbReference>
<keyword evidence="7" id="KW-0645">Protease</keyword>
<dbReference type="InterPro" id="IPR003959">
    <property type="entry name" value="ATPase_AAA_core"/>
</dbReference>
<dbReference type="GO" id="GO:0016887">
    <property type="term" value="F:ATP hydrolysis activity"/>
    <property type="evidence" value="ECO:0007669"/>
    <property type="project" value="InterPro"/>
</dbReference>
<evidence type="ECO:0000313" key="7">
    <source>
        <dbReference type="EMBL" id="VEH71701.1"/>
    </source>
</evidence>
<gene>
    <name evidence="7" type="primary">ftsH3</name>
    <name evidence="6" type="ORF">J5A53_00370</name>
    <name evidence="7" type="ORF">NCTC12967_03028</name>
</gene>
<evidence type="ECO:0000313" key="6">
    <source>
        <dbReference type="EMBL" id="QUC11199.1"/>
    </source>
</evidence>
<dbReference type="GO" id="GO:0005524">
    <property type="term" value="F:ATP binding"/>
    <property type="evidence" value="ECO:0007669"/>
    <property type="project" value="UniProtKB-KW"/>
</dbReference>
<evidence type="ECO:0000313" key="8">
    <source>
        <dbReference type="Proteomes" id="UP000273044"/>
    </source>
</evidence>